<gene>
    <name evidence="7" type="ORF">JCGZ_21554</name>
</gene>
<accession>A0A067JE92</accession>
<evidence type="ECO:0000256" key="5">
    <source>
        <dbReference type="ARBA" id="ARBA00023242"/>
    </source>
</evidence>
<evidence type="ECO:0000256" key="3">
    <source>
        <dbReference type="ARBA" id="ARBA00023125"/>
    </source>
</evidence>
<dbReference type="Pfam" id="PF00010">
    <property type="entry name" value="HLH"/>
    <property type="match status" value="1"/>
</dbReference>
<dbReference type="GO" id="GO:0046983">
    <property type="term" value="F:protein dimerization activity"/>
    <property type="evidence" value="ECO:0007669"/>
    <property type="project" value="InterPro"/>
</dbReference>
<dbReference type="PROSITE" id="PS50888">
    <property type="entry name" value="BHLH"/>
    <property type="match status" value="1"/>
</dbReference>
<evidence type="ECO:0000256" key="4">
    <source>
        <dbReference type="ARBA" id="ARBA00023163"/>
    </source>
</evidence>
<keyword evidence="8" id="KW-1185">Reference proteome</keyword>
<keyword evidence="2" id="KW-0805">Transcription regulation</keyword>
<keyword evidence="3" id="KW-0238">DNA-binding</keyword>
<comment type="subcellular location">
    <subcellularLocation>
        <location evidence="1">Nucleus</location>
    </subcellularLocation>
</comment>
<feature type="domain" description="BHLH" evidence="6">
    <location>
        <begin position="74"/>
        <end position="133"/>
    </location>
</feature>
<evidence type="ECO:0000259" key="6">
    <source>
        <dbReference type="PROSITE" id="PS50888"/>
    </source>
</evidence>
<sequence length="255" mass="28394">MVSYRNYNANSSSGIGYFNTLDPFSFRLQGFNGVLRDGSMVSQALVLDNEKGELVKAPVTRVGKKVPSEAKALAALKSHSEAERRRRERINAHLATLRGLVPCTEKVKELKKKAIDASKGLLIPMDDDEVKVETFDNGAEDGTLCFKASICCDYRPELMYDIKQAVNALQLKMVDVEISTLGGQLKNVLFLTSYRKRKKNVTDDTETQQILVNSIHQALNSVLEKGSISPEYSPRTTLPNKRRRVTFFDASSLSS</sequence>
<dbReference type="OrthoDB" id="71302at2759"/>
<dbReference type="PANTHER" id="PTHR45844:SF9">
    <property type="entry name" value="OS09G0463900 PROTEIN"/>
    <property type="match status" value="1"/>
</dbReference>
<dbReference type="InterPro" id="IPR045847">
    <property type="entry name" value="AIG1-like"/>
</dbReference>
<dbReference type="InterPro" id="IPR036638">
    <property type="entry name" value="HLH_DNA-bd_sf"/>
</dbReference>
<organism evidence="7 8">
    <name type="scientific">Jatropha curcas</name>
    <name type="common">Barbados nut</name>
    <dbReference type="NCBI Taxonomy" id="180498"/>
    <lineage>
        <taxon>Eukaryota</taxon>
        <taxon>Viridiplantae</taxon>
        <taxon>Streptophyta</taxon>
        <taxon>Embryophyta</taxon>
        <taxon>Tracheophyta</taxon>
        <taxon>Spermatophyta</taxon>
        <taxon>Magnoliopsida</taxon>
        <taxon>eudicotyledons</taxon>
        <taxon>Gunneridae</taxon>
        <taxon>Pentapetalae</taxon>
        <taxon>rosids</taxon>
        <taxon>fabids</taxon>
        <taxon>Malpighiales</taxon>
        <taxon>Euphorbiaceae</taxon>
        <taxon>Crotonoideae</taxon>
        <taxon>Jatropheae</taxon>
        <taxon>Jatropha</taxon>
    </lineage>
</organism>
<proteinExistence type="predicted"/>
<evidence type="ECO:0000313" key="8">
    <source>
        <dbReference type="Proteomes" id="UP000027138"/>
    </source>
</evidence>
<keyword evidence="5" id="KW-0539">Nucleus</keyword>
<protein>
    <recommendedName>
        <fullName evidence="6">BHLH domain-containing protein</fullName>
    </recommendedName>
</protein>
<keyword evidence="4" id="KW-0804">Transcription</keyword>
<dbReference type="Proteomes" id="UP000027138">
    <property type="component" value="Unassembled WGS sequence"/>
</dbReference>
<dbReference type="STRING" id="180498.A0A067JE92"/>
<dbReference type="AlphaFoldDB" id="A0A067JE92"/>
<dbReference type="EMBL" id="KK915662">
    <property type="protein sequence ID" value="KDP21083.1"/>
    <property type="molecule type" value="Genomic_DNA"/>
</dbReference>
<evidence type="ECO:0000256" key="2">
    <source>
        <dbReference type="ARBA" id="ARBA00023015"/>
    </source>
</evidence>
<dbReference type="GO" id="GO:0003700">
    <property type="term" value="F:DNA-binding transcription factor activity"/>
    <property type="evidence" value="ECO:0007669"/>
    <property type="project" value="InterPro"/>
</dbReference>
<dbReference type="InterPro" id="IPR011598">
    <property type="entry name" value="bHLH_dom"/>
</dbReference>
<evidence type="ECO:0000256" key="1">
    <source>
        <dbReference type="ARBA" id="ARBA00004123"/>
    </source>
</evidence>
<dbReference type="SUPFAM" id="SSF47459">
    <property type="entry name" value="HLH, helix-loop-helix DNA-binding domain"/>
    <property type="match status" value="1"/>
</dbReference>
<dbReference type="GO" id="GO:0005634">
    <property type="term" value="C:nucleus"/>
    <property type="evidence" value="ECO:0007669"/>
    <property type="project" value="UniProtKB-SubCell"/>
</dbReference>
<dbReference type="GO" id="GO:0003677">
    <property type="term" value="F:DNA binding"/>
    <property type="evidence" value="ECO:0007669"/>
    <property type="project" value="UniProtKB-KW"/>
</dbReference>
<dbReference type="Gene3D" id="4.10.280.10">
    <property type="entry name" value="Helix-loop-helix DNA-binding domain"/>
    <property type="match status" value="1"/>
</dbReference>
<reference evidence="7 8" key="1">
    <citation type="journal article" date="2014" name="PLoS ONE">
        <title>Global Analysis of Gene Expression Profiles in Physic Nut (Jatropha curcas L.) Seedlings Exposed to Salt Stress.</title>
        <authorList>
            <person name="Zhang L."/>
            <person name="Zhang C."/>
            <person name="Wu P."/>
            <person name="Chen Y."/>
            <person name="Li M."/>
            <person name="Jiang H."/>
            <person name="Wu G."/>
        </authorList>
    </citation>
    <scope>NUCLEOTIDE SEQUENCE [LARGE SCALE GENOMIC DNA]</scope>
    <source>
        <strain evidence="8">cv. GZQX0401</strain>
        <tissue evidence="7">Young leaves</tissue>
    </source>
</reference>
<dbReference type="PANTHER" id="PTHR45844">
    <property type="entry name" value="TRANSCRIPTION FACTOR BHLH30"/>
    <property type="match status" value="1"/>
</dbReference>
<evidence type="ECO:0000313" key="7">
    <source>
        <dbReference type="EMBL" id="KDP21083.1"/>
    </source>
</evidence>
<name>A0A067JE92_JATCU</name>